<feature type="region of interest" description="Disordered" evidence="2">
    <location>
        <begin position="26"/>
        <end position="64"/>
    </location>
</feature>
<sequence length="176" mass="18400">MMEEPMSFMSNAEPISMEGDDAIYNMGDEAEAASSMSPILKEASASVAGGDGDGDDDDADDDDSELTRLKRECAAMVHTLENLQTEEASLKAQNKILAREAIICGYRGTLLMAPAKRRKLAAAAASVSVSVSASTTNKISNIKAAIGSPVIHTTLAKSTAGESSPSSPIKEMQMSP</sequence>
<evidence type="ECO:0000256" key="2">
    <source>
        <dbReference type="SAM" id="MobiDB-lite"/>
    </source>
</evidence>
<reference evidence="3" key="1">
    <citation type="submission" date="2021-01" db="EMBL/GenBank/DDBJ databases">
        <authorList>
            <person name="Corre E."/>
            <person name="Pelletier E."/>
            <person name="Niang G."/>
            <person name="Scheremetjew M."/>
            <person name="Finn R."/>
            <person name="Kale V."/>
            <person name="Holt S."/>
            <person name="Cochrane G."/>
            <person name="Meng A."/>
            <person name="Brown T."/>
            <person name="Cohen L."/>
        </authorList>
    </citation>
    <scope>NUCLEOTIDE SEQUENCE</scope>
    <source>
        <strain evidence="3">CCMP2084</strain>
    </source>
</reference>
<organism evidence="3">
    <name type="scientific">Attheya septentrionalis</name>
    <dbReference type="NCBI Taxonomy" id="420275"/>
    <lineage>
        <taxon>Eukaryota</taxon>
        <taxon>Sar</taxon>
        <taxon>Stramenopiles</taxon>
        <taxon>Ochrophyta</taxon>
        <taxon>Bacillariophyta</taxon>
        <taxon>Coscinodiscophyceae</taxon>
        <taxon>Chaetocerotophycidae</taxon>
        <taxon>Chaetocerotales</taxon>
        <taxon>Attheyaceae</taxon>
        <taxon>Attheya</taxon>
    </lineage>
</organism>
<gene>
    <name evidence="3" type="ORF">ASEP1449_LOCUS12002</name>
</gene>
<feature type="compositionally biased region" description="Acidic residues" evidence="2">
    <location>
        <begin position="52"/>
        <end position="64"/>
    </location>
</feature>
<feature type="compositionally biased region" description="Polar residues" evidence="2">
    <location>
        <begin position="156"/>
        <end position="167"/>
    </location>
</feature>
<feature type="region of interest" description="Disordered" evidence="2">
    <location>
        <begin position="156"/>
        <end position="176"/>
    </location>
</feature>
<evidence type="ECO:0000313" key="3">
    <source>
        <dbReference type="EMBL" id="CAD9820169.1"/>
    </source>
</evidence>
<dbReference type="EMBL" id="HBHQ01017920">
    <property type="protein sequence ID" value="CAD9820169.1"/>
    <property type="molecule type" value="Transcribed_RNA"/>
</dbReference>
<keyword evidence="1" id="KW-0175">Coiled coil</keyword>
<feature type="coiled-coil region" evidence="1">
    <location>
        <begin position="66"/>
        <end position="100"/>
    </location>
</feature>
<dbReference type="AlphaFoldDB" id="A0A7S2XPU5"/>
<proteinExistence type="predicted"/>
<protein>
    <submittedName>
        <fullName evidence="3">Uncharacterized protein</fullName>
    </submittedName>
</protein>
<name>A0A7S2XPU5_9STRA</name>
<accession>A0A7S2XPU5</accession>
<evidence type="ECO:0000256" key="1">
    <source>
        <dbReference type="SAM" id="Coils"/>
    </source>
</evidence>